<gene>
    <name evidence="4" type="ORF">J07HQW2_00720</name>
</gene>
<dbReference type="Pfam" id="PF00857">
    <property type="entry name" value="Isochorismatase"/>
    <property type="match status" value="1"/>
</dbReference>
<dbReference type="EMBL" id="KE356561">
    <property type="protein sequence ID" value="ERG94286.1"/>
    <property type="molecule type" value="Genomic_DNA"/>
</dbReference>
<evidence type="ECO:0000313" key="4">
    <source>
        <dbReference type="EMBL" id="ERG94286.1"/>
    </source>
</evidence>
<dbReference type="Gene3D" id="3.40.50.850">
    <property type="entry name" value="Isochorismatase-like"/>
    <property type="match status" value="1"/>
</dbReference>
<keyword evidence="1" id="KW-0378">Hydrolase</keyword>
<reference evidence="4 5" key="1">
    <citation type="journal article" date="2013" name="PLoS ONE">
        <title>Assembly-driven community genomics of a hypersaline microbial ecosystem.</title>
        <authorList>
            <person name="Podell S."/>
            <person name="Ugalde J.A."/>
            <person name="Narasingarao P."/>
            <person name="Banfield J.F."/>
            <person name="Heidelberg K.B."/>
            <person name="Allen E.E."/>
        </authorList>
    </citation>
    <scope>NUCLEOTIDE SEQUENCE [LARGE SCALE GENOMIC DNA]</scope>
    <source>
        <strain evidence="5">J07HQW2</strain>
    </source>
</reference>
<dbReference type="CDD" id="cd00431">
    <property type="entry name" value="cysteine_hydrolases"/>
    <property type="match status" value="1"/>
</dbReference>
<sequence>MTDVEIDADSTALLITDPQIDFLKPDSVVWDKVGETVEENAVVNKLVALREAAREGNVPVVYSPHEYTDDEFDSWEKLNTIDQIMFDTRMFDADGKGSDFVPELSPDDNTFVLSPHKQLSGFWSNDVGTQLRQRGIDTLVLAGMSANLCVESHLRDAVENGFEVITVTDATAAAGQDALEAAHTNFGFIAHETVTTEQATDRLATAGVEAESVSTDGGRDTTEENESSNGFLSRFF</sequence>
<evidence type="ECO:0000313" key="5">
    <source>
        <dbReference type="Proteomes" id="UP000030710"/>
    </source>
</evidence>
<name>U1PPP3_9EURY</name>
<feature type="compositionally biased region" description="Polar residues" evidence="2">
    <location>
        <begin position="227"/>
        <end position="236"/>
    </location>
</feature>
<dbReference type="STRING" id="1238425.J07HQW2_00720"/>
<evidence type="ECO:0000256" key="2">
    <source>
        <dbReference type="SAM" id="MobiDB-lite"/>
    </source>
</evidence>
<dbReference type="InterPro" id="IPR050272">
    <property type="entry name" value="Isochorismatase-like_hydrls"/>
</dbReference>
<feature type="domain" description="Isochorismatase-like" evidence="3">
    <location>
        <begin position="11"/>
        <end position="191"/>
    </location>
</feature>
<feature type="region of interest" description="Disordered" evidence="2">
    <location>
        <begin position="206"/>
        <end position="236"/>
    </location>
</feature>
<dbReference type="RefSeq" id="WP_021053779.1">
    <property type="nucleotide sequence ID" value="NZ_KE356561.1"/>
</dbReference>
<dbReference type="Proteomes" id="UP000030710">
    <property type="component" value="Unassembled WGS sequence"/>
</dbReference>
<dbReference type="InterPro" id="IPR000868">
    <property type="entry name" value="Isochorismatase-like_dom"/>
</dbReference>
<organism evidence="4 5">
    <name type="scientific">Haloquadratum walsbyi J07HQW2</name>
    <dbReference type="NCBI Taxonomy" id="1238425"/>
    <lineage>
        <taxon>Archaea</taxon>
        <taxon>Methanobacteriati</taxon>
        <taxon>Methanobacteriota</taxon>
        <taxon>Stenosarchaea group</taxon>
        <taxon>Halobacteria</taxon>
        <taxon>Halobacteriales</taxon>
        <taxon>Haloferacaceae</taxon>
        <taxon>Haloquadratum</taxon>
    </lineage>
</organism>
<accession>U1PPP3</accession>
<dbReference type="PANTHER" id="PTHR43540:SF6">
    <property type="entry name" value="ISOCHORISMATASE-LIKE DOMAIN-CONTAINING PROTEIN"/>
    <property type="match status" value="1"/>
</dbReference>
<dbReference type="AlphaFoldDB" id="U1PPP3"/>
<dbReference type="InterPro" id="IPR036380">
    <property type="entry name" value="Isochorismatase-like_sf"/>
</dbReference>
<dbReference type="PANTHER" id="PTHR43540">
    <property type="entry name" value="PEROXYUREIDOACRYLATE/UREIDOACRYLATE AMIDOHYDROLASE-RELATED"/>
    <property type="match status" value="1"/>
</dbReference>
<dbReference type="GO" id="GO:0016787">
    <property type="term" value="F:hydrolase activity"/>
    <property type="evidence" value="ECO:0007669"/>
    <property type="project" value="UniProtKB-KW"/>
</dbReference>
<dbReference type="SUPFAM" id="SSF52499">
    <property type="entry name" value="Isochorismatase-like hydrolases"/>
    <property type="match status" value="1"/>
</dbReference>
<dbReference type="eggNOG" id="arCOG01943">
    <property type="taxonomic scope" value="Archaea"/>
</dbReference>
<evidence type="ECO:0000259" key="3">
    <source>
        <dbReference type="Pfam" id="PF00857"/>
    </source>
</evidence>
<dbReference type="HOGENOM" id="CLU_068979_1_0_2"/>
<proteinExistence type="predicted"/>
<evidence type="ECO:0000256" key="1">
    <source>
        <dbReference type="ARBA" id="ARBA00022801"/>
    </source>
</evidence>
<protein>
    <submittedName>
        <fullName evidence="4">Nicotinamidase-like amidase</fullName>
    </submittedName>
</protein>